<dbReference type="InterPro" id="IPR032466">
    <property type="entry name" value="Metal_Hydrolase"/>
</dbReference>
<dbReference type="GO" id="GO:0016787">
    <property type="term" value="F:hydrolase activity"/>
    <property type="evidence" value="ECO:0007669"/>
    <property type="project" value="UniProtKB-KW"/>
</dbReference>
<accession>A0A402AZC4</accession>
<keyword evidence="1" id="KW-0456">Lyase</keyword>
<keyword evidence="3" id="KW-0378">Hydrolase</keyword>
<dbReference type="GO" id="GO:0019748">
    <property type="term" value="P:secondary metabolic process"/>
    <property type="evidence" value="ECO:0007669"/>
    <property type="project" value="TreeGrafter"/>
</dbReference>
<evidence type="ECO:0000259" key="2">
    <source>
        <dbReference type="Pfam" id="PF04909"/>
    </source>
</evidence>
<keyword evidence="4" id="KW-1185">Reference proteome</keyword>
<proteinExistence type="predicted"/>
<evidence type="ECO:0000313" key="3">
    <source>
        <dbReference type="EMBL" id="GCE24415.1"/>
    </source>
</evidence>
<dbReference type="PANTHER" id="PTHR21240:SF28">
    <property type="entry name" value="ISO-OROTATE DECARBOXYLASE (EUROFUNG)"/>
    <property type="match status" value="1"/>
</dbReference>
<evidence type="ECO:0000313" key="4">
    <source>
        <dbReference type="Proteomes" id="UP000287188"/>
    </source>
</evidence>
<evidence type="ECO:0000256" key="1">
    <source>
        <dbReference type="ARBA" id="ARBA00023239"/>
    </source>
</evidence>
<dbReference type="GO" id="GO:0005737">
    <property type="term" value="C:cytoplasm"/>
    <property type="evidence" value="ECO:0007669"/>
    <property type="project" value="TreeGrafter"/>
</dbReference>
<dbReference type="GO" id="GO:0016831">
    <property type="term" value="F:carboxy-lyase activity"/>
    <property type="evidence" value="ECO:0007669"/>
    <property type="project" value="InterPro"/>
</dbReference>
<feature type="domain" description="Amidohydrolase-related" evidence="2">
    <location>
        <begin position="60"/>
        <end position="361"/>
    </location>
</feature>
<gene>
    <name evidence="3" type="ORF">KDK_82150</name>
</gene>
<name>A0A402AZC4_9CHLR</name>
<dbReference type="SUPFAM" id="SSF51556">
    <property type="entry name" value="Metallo-dependent hydrolases"/>
    <property type="match status" value="1"/>
</dbReference>
<dbReference type="RefSeq" id="WP_126557625.1">
    <property type="nucleotide sequence ID" value="NZ_BIFS01000002.1"/>
</dbReference>
<dbReference type="Gene3D" id="3.20.20.140">
    <property type="entry name" value="Metal-dependent hydrolases"/>
    <property type="match status" value="1"/>
</dbReference>
<reference evidence="4" key="1">
    <citation type="submission" date="2018-12" db="EMBL/GenBank/DDBJ databases">
        <title>Tengunoibacter tsumagoiensis gen. nov., sp. nov., Dictyobacter kobayashii sp. nov., D. alpinus sp. nov., and D. joshuensis sp. nov. and description of Dictyobacteraceae fam. nov. within the order Ktedonobacterales isolated from Tengu-no-mugimeshi.</title>
        <authorList>
            <person name="Wang C.M."/>
            <person name="Zheng Y."/>
            <person name="Sakai Y."/>
            <person name="Toyoda A."/>
            <person name="Minakuchi Y."/>
            <person name="Abe K."/>
            <person name="Yokota A."/>
            <person name="Yabe S."/>
        </authorList>
    </citation>
    <scope>NUCLEOTIDE SEQUENCE [LARGE SCALE GENOMIC DNA]</scope>
    <source>
        <strain evidence="4">Uno11</strain>
    </source>
</reference>
<organism evidence="3 4">
    <name type="scientific">Dictyobacter kobayashii</name>
    <dbReference type="NCBI Taxonomy" id="2014872"/>
    <lineage>
        <taxon>Bacteria</taxon>
        <taxon>Bacillati</taxon>
        <taxon>Chloroflexota</taxon>
        <taxon>Ktedonobacteria</taxon>
        <taxon>Ktedonobacterales</taxon>
        <taxon>Dictyobacteraceae</taxon>
        <taxon>Dictyobacter</taxon>
    </lineage>
</organism>
<dbReference type="PANTHER" id="PTHR21240">
    <property type="entry name" value="2-AMINO-3-CARBOXYLMUCONATE-6-SEMIALDEHYDE DECARBOXYLASE"/>
    <property type="match status" value="1"/>
</dbReference>
<protein>
    <submittedName>
        <fullName evidence="3">Amidohydrolase</fullName>
    </submittedName>
</protein>
<dbReference type="AlphaFoldDB" id="A0A402AZC4"/>
<dbReference type="EMBL" id="BIFS01000002">
    <property type="protein sequence ID" value="GCE24415.1"/>
    <property type="molecule type" value="Genomic_DNA"/>
</dbReference>
<dbReference type="Pfam" id="PF04909">
    <property type="entry name" value="Amidohydro_2"/>
    <property type="match status" value="1"/>
</dbReference>
<dbReference type="InterPro" id="IPR006680">
    <property type="entry name" value="Amidohydro-rel"/>
</dbReference>
<dbReference type="OrthoDB" id="9777673at2"/>
<comment type="caution">
    <text evidence="3">The sequence shown here is derived from an EMBL/GenBank/DDBJ whole genome shotgun (WGS) entry which is preliminary data.</text>
</comment>
<dbReference type="Proteomes" id="UP000287188">
    <property type="component" value="Unassembled WGS sequence"/>
</dbReference>
<sequence>MTTTDASNRQLTGGSKYTGPIIDTDIHETFTKWTDLVPYLKEPWRGLITNGAWQGTGNPHVHWASHGVNRGDSQPADGAPAGSDYELLRKQVLDLYPIKHAILTGQFMPAVMPMQFEFATALANAYNNFVIDHWLAVDPRLAASIQLAPQDPQAAAREIDRLGPDPRFVQILLPIGQWSYGDPFYHPIFEAAARHNLVVAFHHTGAVESALGKGRYYIEWHINVPQGAMATLTSLVVNGVFDKFPTLRFCVLESGYSWLPHLLWRMDQNYRSLHLEIPWVKQLPSKYIRERVKFSTQPTEDTSVENWLRLHEMLETDKLLVFATDYPHWDFDSPEESVPRGLPADLRQKIFYDNARELFGFED</sequence>
<dbReference type="InterPro" id="IPR032465">
    <property type="entry name" value="ACMSD"/>
</dbReference>